<evidence type="ECO:0000313" key="1">
    <source>
        <dbReference type="EMBL" id="KAL0385201.1"/>
    </source>
</evidence>
<comment type="caution">
    <text evidence="1">The sequence shown here is derived from an EMBL/GenBank/DDBJ whole genome shotgun (WGS) entry which is preliminary data.</text>
</comment>
<dbReference type="AlphaFoldDB" id="A0AAW2S0E5"/>
<reference evidence="1" key="2">
    <citation type="journal article" date="2024" name="Plant">
        <title>Genomic evolution and insights into agronomic trait innovations of Sesamum species.</title>
        <authorList>
            <person name="Miao H."/>
            <person name="Wang L."/>
            <person name="Qu L."/>
            <person name="Liu H."/>
            <person name="Sun Y."/>
            <person name="Le M."/>
            <person name="Wang Q."/>
            <person name="Wei S."/>
            <person name="Zheng Y."/>
            <person name="Lin W."/>
            <person name="Duan Y."/>
            <person name="Cao H."/>
            <person name="Xiong S."/>
            <person name="Wang X."/>
            <person name="Wei L."/>
            <person name="Li C."/>
            <person name="Ma Q."/>
            <person name="Ju M."/>
            <person name="Zhao R."/>
            <person name="Li G."/>
            <person name="Mu C."/>
            <person name="Tian Q."/>
            <person name="Mei H."/>
            <person name="Zhang T."/>
            <person name="Gao T."/>
            <person name="Zhang H."/>
        </authorList>
    </citation>
    <scope>NUCLEOTIDE SEQUENCE</scope>
    <source>
        <strain evidence="1">G02</strain>
    </source>
</reference>
<reference evidence="1" key="1">
    <citation type="submission" date="2020-06" db="EMBL/GenBank/DDBJ databases">
        <authorList>
            <person name="Li T."/>
            <person name="Hu X."/>
            <person name="Zhang T."/>
            <person name="Song X."/>
            <person name="Zhang H."/>
            <person name="Dai N."/>
            <person name="Sheng W."/>
            <person name="Hou X."/>
            <person name="Wei L."/>
        </authorList>
    </citation>
    <scope>NUCLEOTIDE SEQUENCE</scope>
    <source>
        <strain evidence="1">G02</strain>
        <tissue evidence="1">Leaf</tissue>
    </source>
</reference>
<dbReference type="EMBL" id="JACGWJ010000012">
    <property type="protein sequence ID" value="KAL0385201.1"/>
    <property type="molecule type" value="Genomic_DNA"/>
</dbReference>
<proteinExistence type="predicted"/>
<gene>
    <name evidence="1" type="ORF">Sradi_2914400</name>
</gene>
<protein>
    <submittedName>
        <fullName evidence="1">Uncharacterized protein</fullName>
    </submittedName>
</protein>
<sequence>MPSQPRRILIPGQGLGCKNLSYNVLKKQMKTGVWISKKVYVVGNDVSVQSMRDEIVGIEGTSAARRSNNAIPKFSQETCIPSHNIYPAAASVILSSKCTSRYSMVYLQAILYASLLQNIASIKYLLKALLMNESKGRERVSGKLEDVSAGPLGEKKISKLHNATIADTKWNWKLIDRCDFYTVDVYSIENFYQHRHSAGMEGSLSTLCLPCKEV</sequence>
<name>A0AAW2S0E5_SESRA</name>
<organism evidence="1">
    <name type="scientific">Sesamum radiatum</name>
    <name type="common">Black benniseed</name>
    <dbReference type="NCBI Taxonomy" id="300843"/>
    <lineage>
        <taxon>Eukaryota</taxon>
        <taxon>Viridiplantae</taxon>
        <taxon>Streptophyta</taxon>
        <taxon>Embryophyta</taxon>
        <taxon>Tracheophyta</taxon>
        <taxon>Spermatophyta</taxon>
        <taxon>Magnoliopsida</taxon>
        <taxon>eudicotyledons</taxon>
        <taxon>Gunneridae</taxon>
        <taxon>Pentapetalae</taxon>
        <taxon>asterids</taxon>
        <taxon>lamiids</taxon>
        <taxon>Lamiales</taxon>
        <taxon>Pedaliaceae</taxon>
        <taxon>Sesamum</taxon>
    </lineage>
</organism>
<accession>A0AAW2S0E5</accession>